<sequence length="155" mass="17388">MFFLQIDVMGEVVLPVIISLRNGGMTTDVMTSAAESHIPIIRLKKHSLDVSVLTPISSDDCSVQMKEHRTDIKNPWSVKKSKPRDYELGKYDGENDPDEIALISEIQSDFRDNLDALVCCLIIGGIVDIDGRRIDGKENICEFYPKTKSLDRCNS</sequence>
<evidence type="ECO:0000313" key="1">
    <source>
        <dbReference type="EMBL" id="OPL32911.1"/>
    </source>
</evidence>
<accession>A0A3L5TSJ8</accession>
<gene>
    <name evidence="1" type="ORF">AM593_01092</name>
</gene>
<name>A0A3L5TSJ8_MYTGA</name>
<proteinExistence type="predicted"/>
<feature type="non-terminal residue" evidence="1">
    <location>
        <position position="1"/>
    </location>
</feature>
<organism evidence="1 2">
    <name type="scientific">Mytilus galloprovincialis</name>
    <name type="common">Mediterranean mussel</name>
    <dbReference type="NCBI Taxonomy" id="29158"/>
    <lineage>
        <taxon>Eukaryota</taxon>
        <taxon>Metazoa</taxon>
        <taxon>Spiralia</taxon>
        <taxon>Lophotrochozoa</taxon>
        <taxon>Mollusca</taxon>
        <taxon>Bivalvia</taxon>
        <taxon>Autobranchia</taxon>
        <taxon>Pteriomorphia</taxon>
        <taxon>Mytilida</taxon>
        <taxon>Mytiloidea</taxon>
        <taxon>Mytilidae</taxon>
        <taxon>Mytilinae</taxon>
        <taxon>Mytilus</taxon>
    </lineage>
</organism>
<protein>
    <submittedName>
        <fullName evidence="1">Uncharacterized protein</fullName>
    </submittedName>
</protein>
<evidence type="ECO:0000313" key="2">
    <source>
        <dbReference type="Proteomes" id="UP000266721"/>
    </source>
</evidence>
<reference evidence="1 2" key="1">
    <citation type="journal article" date="2016" name="PLoS ONE">
        <title>A First Insight into the Genome of the Filter-Feeder Mussel Mytilus galloprovincialis.</title>
        <authorList>
            <person name="Murgarella M."/>
            <person name="Puiu D."/>
            <person name="Novoa B."/>
            <person name="Figueras A."/>
            <person name="Posada D."/>
            <person name="Canchaya C."/>
        </authorList>
    </citation>
    <scope>NUCLEOTIDE SEQUENCE [LARGE SCALE GENOMIC DNA]</scope>
    <source>
        <tissue evidence="1">Muscle</tissue>
    </source>
</reference>
<keyword evidence="2" id="KW-1185">Reference proteome</keyword>
<dbReference type="EMBL" id="KV586010">
    <property type="protein sequence ID" value="OPL32911.1"/>
    <property type="molecule type" value="Genomic_DNA"/>
</dbReference>
<feature type="non-terminal residue" evidence="1">
    <location>
        <position position="155"/>
    </location>
</feature>
<dbReference type="Proteomes" id="UP000266721">
    <property type="component" value="Unassembled WGS sequence"/>
</dbReference>
<dbReference type="AlphaFoldDB" id="A0A3L5TSJ8"/>
<comment type="caution">
    <text evidence="1">The sequence shown here is derived from an EMBL/GenBank/DDBJ whole genome shotgun (WGS) entry which is preliminary data.</text>
</comment>